<dbReference type="SUPFAM" id="SSF57850">
    <property type="entry name" value="RING/U-box"/>
    <property type="match status" value="1"/>
</dbReference>
<dbReference type="InterPro" id="IPR013083">
    <property type="entry name" value="Znf_RING/FYVE/PHD"/>
</dbReference>
<dbReference type="OrthoDB" id="6381204at2759"/>
<evidence type="ECO:0000256" key="1">
    <source>
        <dbReference type="ARBA" id="ARBA00022771"/>
    </source>
</evidence>
<evidence type="ECO:0000259" key="5">
    <source>
        <dbReference type="PROSITE" id="PS50089"/>
    </source>
</evidence>
<evidence type="ECO:0000313" key="6">
    <source>
        <dbReference type="EMBL" id="GFR22008.1"/>
    </source>
</evidence>
<feature type="region of interest" description="Disordered" evidence="4">
    <location>
        <begin position="125"/>
        <end position="160"/>
    </location>
</feature>
<keyword evidence="7" id="KW-1185">Reference proteome</keyword>
<evidence type="ECO:0000256" key="2">
    <source>
        <dbReference type="ARBA" id="ARBA00022833"/>
    </source>
</evidence>
<evidence type="ECO:0000313" key="7">
    <source>
        <dbReference type="Proteomes" id="UP000887116"/>
    </source>
</evidence>
<accession>A0A8X6HFS4</accession>
<dbReference type="GO" id="GO:0008270">
    <property type="term" value="F:zinc ion binding"/>
    <property type="evidence" value="ECO:0007669"/>
    <property type="project" value="UniProtKB-KW"/>
</dbReference>
<dbReference type="Gene3D" id="3.30.40.10">
    <property type="entry name" value="Zinc/RING finger domain, C3HC4 (zinc finger)"/>
    <property type="match status" value="1"/>
</dbReference>
<dbReference type="AlphaFoldDB" id="A0A8X6HFS4"/>
<feature type="domain" description="RING-type" evidence="5">
    <location>
        <begin position="69"/>
        <end position="115"/>
    </location>
</feature>
<keyword evidence="2" id="KW-0862">Zinc</keyword>
<reference evidence="6" key="1">
    <citation type="submission" date="2020-07" db="EMBL/GenBank/DDBJ databases">
        <title>Multicomponent nature underlies the extraordinary mechanical properties of spider dragline silk.</title>
        <authorList>
            <person name="Kono N."/>
            <person name="Nakamura H."/>
            <person name="Mori M."/>
            <person name="Yoshida Y."/>
            <person name="Ohtoshi R."/>
            <person name="Malay A.D."/>
            <person name="Moran D.A.P."/>
            <person name="Tomita M."/>
            <person name="Numata K."/>
            <person name="Arakawa K."/>
        </authorList>
    </citation>
    <scope>NUCLEOTIDE SEQUENCE</scope>
</reference>
<dbReference type="Pfam" id="PF13920">
    <property type="entry name" value="zf-C3HC4_3"/>
    <property type="match status" value="1"/>
</dbReference>
<dbReference type="EMBL" id="BMAO01028104">
    <property type="protein sequence ID" value="GFR22008.1"/>
    <property type="molecule type" value="Genomic_DNA"/>
</dbReference>
<keyword evidence="1 3" id="KW-0863">Zinc-finger</keyword>
<proteinExistence type="predicted"/>
<evidence type="ECO:0000256" key="3">
    <source>
        <dbReference type="PROSITE-ProRule" id="PRU00175"/>
    </source>
</evidence>
<sequence>MPRRGLDALVFPGKYLVDKIAGLKKQQQEQSRRKVTERELAHLHHKIDKLLVRLEEHEPEQAQTQDEECAICISAKATMQTFPCGHRVVCRKCFVKTIQMAVSQRLLPLRCVICRAKILRLKQLTPSNKNNNNPSQDRSQNSENHDFTQSPFANQFPDGQSLQRHIRKPPYLDHSSILHSMSSYRRSNLRQRMAFKPPNLLSIPESEELDLVNAVQDREVLCPDFGNIENKWSEKEILKAELNAKDALGKTDHHQLVKWLSKFRRFKPPSILKDIRNRWKK</sequence>
<evidence type="ECO:0000256" key="4">
    <source>
        <dbReference type="SAM" id="MobiDB-lite"/>
    </source>
</evidence>
<dbReference type="Proteomes" id="UP000887116">
    <property type="component" value="Unassembled WGS sequence"/>
</dbReference>
<comment type="caution">
    <text evidence="6">The sequence shown here is derived from an EMBL/GenBank/DDBJ whole genome shotgun (WGS) entry which is preliminary data.</text>
</comment>
<dbReference type="InterPro" id="IPR001841">
    <property type="entry name" value="Znf_RING"/>
</dbReference>
<gene>
    <name evidence="6" type="primary">NCL1_31388</name>
    <name evidence="6" type="ORF">TNCT_73221</name>
</gene>
<organism evidence="6 7">
    <name type="scientific">Trichonephila clavata</name>
    <name type="common">Joro spider</name>
    <name type="synonym">Nephila clavata</name>
    <dbReference type="NCBI Taxonomy" id="2740835"/>
    <lineage>
        <taxon>Eukaryota</taxon>
        <taxon>Metazoa</taxon>
        <taxon>Ecdysozoa</taxon>
        <taxon>Arthropoda</taxon>
        <taxon>Chelicerata</taxon>
        <taxon>Arachnida</taxon>
        <taxon>Araneae</taxon>
        <taxon>Araneomorphae</taxon>
        <taxon>Entelegynae</taxon>
        <taxon>Araneoidea</taxon>
        <taxon>Nephilidae</taxon>
        <taxon>Trichonephila</taxon>
    </lineage>
</organism>
<keyword evidence="1 3" id="KW-0479">Metal-binding</keyword>
<dbReference type="PROSITE" id="PS50089">
    <property type="entry name" value="ZF_RING_2"/>
    <property type="match status" value="1"/>
</dbReference>
<protein>
    <recommendedName>
        <fullName evidence="5">RING-type domain-containing protein</fullName>
    </recommendedName>
</protein>
<name>A0A8X6HFS4_TRICU</name>